<reference evidence="2 3" key="1">
    <citation type="submission" date="2012-01" db="EMBL/GenBank/DDBJ databases">
        <title>Complete sequence of Desulfotomaculum gibsoniae DSM 7213.</title>
        <authorList>
            <consortium name="US DOE Joint Genome Institute"/>
            <person name="Lucas S."/>
            <person name="Han J."/>
            <person name="Lapidus A."/>
            <person name="Cheng J.-F."/>
            <person name="Goodwin L."/>
            <person name="Pitluck S."/>
            <person name="Peters L."/>
            <person name="Ovchinnikova G."/>
            <person name="Teshima H."/>
            <person name="Detter J.C."/>
            <person name="Han C."/>
            <person name="Tapia R."/>
            <person name="Land M."/>
            <person name="Hauser L."/>
            <person name="Kyrpides N."/>
            <person name="Ivanova N."/>
            <person name="Pagani I."/>
            <person name="Parshina S."/>
            <person name="Plugge C."/>
            <person name="Muyzer G."/>
            <person name="Kuever J."/>
            <person name="Ivanova A."/>
            <person name="Nazina T."/>
            <person name="Klenk H.-P."/>
            <person name="Brambilla E."/>
            <person name="Spring S."/>
            <person name="Stams A.F."/>
            <person name="Woyke T."/>
        </authorList>
    </citation>
    <scope>NUCLEOTIDE SEQUENCE [LARGE SCALE GENOMIC DNA]</scope>
    <source>
        <strain evidence="2 3">DSM 7213</strain>
    </source>
</reference>
<sequence length="76" mass="8469">MIKVHLSKILGAKRINMTEIAQQTGLSRNTVFLLYHEKTERMDFSTLNKLCAALNCQPGDLLEHIPDKEGGATANE</sequence>
<dbReference type="PANTHER" id="PTHR37301">
    <property type="entry name" value="DNA-BINDING PROTEIN-RELATED"/>
    <property type="match status" value="1"/>
</dbReference>
<gene>
    <name evidence="2" type="ORF">Desgi_0040</name>
</gene>
<dbReference type="GO" id="GO:0003677">
    <property type="term" value="F:DNA binding"/>
    <property type="evidence" value="ECO:0007669"/>
    <property type="project" value="InterPro"/>
</dbReference>
<organism evidence="2 3">
    <name type="scientific">Desulfoscipio gibsoniae DSM 7213</name>
    <dbReference type="NCBI Taxonomy" id="767817"/>
    <lineage>
        <taxon>Bacteria</taxon>
        <taxon>Bacillati</taxon>
        <taxon>Bacillota</taxon>
        <taxon>Clostridia</taxon>
        <taxon>Eubacteriales</taxon>
        <taxon>Desulfallaceae</taxon>
        <taxon>Desulfoscipio</taxon>
    </lineage>
</organism>
<evidence type="ECO:0000313" key="2">
    <source>
        <dbReference type="EMBL" id="AGK99660.1"/>
    </source>
</evidence>
<dbReference type="PROSITE" id="PS50943">
    <property type="entry name" value="HTH_CROC1"/>
    <property type="match status" value="1"/>
</dbReference>
<dbReference type="AlphaFoldDB" id="R4KJ48"/>
<dbReference type="InterPro" id="IPR010982">
    <property type="entry name" value="Lambda_DNA-bd_dom_sf"/>
</dbReference>
<proteinExistence type="predicted"/>
<dbReference type="eggNOG" id="COG3655">
    <property type="taxonomic scope" value="Bacteria"/>
</dbReference>
<protein>
    <submittedName>
        <fullName evidence="2">Putative transcriptional regulator</fullName>
    </submittedName>
</protein>
<name>R4KJ48_9FIRM</name>
<dbReference type="RefSeq" id="WP_006524639.1">
    <property type="nucleotide sequence ID" value="NC_021184.1"/>
</dbReference>
<dbReference type="STRING" id="767817.Desgi_0040"/>
<dbReference type="EMBL" id="CP003273">
    <property type="protein sequence ID" value="AGK99660.1"/>
    <property type="molecule type" value="Genomic_DNA"/>
</dbReference>
<dbReference type="Gene3D" id="1.10.260.40">
    <property type="entry name" value="lambda repressor-like DNA-binding domains"/>
    <property type="match status" value="1"/>
</dbReference>
<dbReference type="OrthoDB" id="9804186at2"/>
<keyword evidence="3" id="KW-1185">Reference proteome</keyword>
<dbReference type="PANTHER" id="PTHR37301:SF1">
    <property type="entry name" value="DNA-BINDING PROTEIN"/>
    <property type="match status" value="1"/>
</dbReference>
<dbReference type="KEGG" id="dgi:Desgi_0040"/>
<feature type="domain" description="HTH cro/C1-type" evidence="1">
    <location>
        <begin position="6"/>
        <end position="61"/>
    </location>
</feature>
<evidence type="ECO:0000313" key="3">
    <source>
        <dbReference type="Proteomes" id="UP000013520"/>
    </source>
</evidence>
<dbReference type="SUPFAM" id="SSF47413">
    <property type="entry name" value="lambda repressor-like DNA-binding domains"/>
    <property type="match status" value="1"/>
</dbReference>
<evidence type="ECO:0000259" key="1">
    <source>
        <dbReference type="PROSITE" id="PS50943"/>
    </source>
</evidence>
<dbReference type="InterPro" id="IPR001387">
    <property type="entry name" value="Cro/C1-type_HTH"/>
</dbReference>
<dbReference type="Pfam" id="PF13443">
    <property type="entry name" value="HTH_26"/>
    <property type="match status" value="1"/>
</dbReference>
<dbReference type="HOGENOM" id="CLU_066192_31_3_9"/>
<dbReference type="Proteomes" id="UP000013520">
    <property type="component" value="Chromosome"/>
</dbReference>
<accession>R4KJ48</accession>